<feature type="signal peptide" evidence="4">
    <location>
        <begin position="1"/>
        <end position="22"/>
    </location>
</feature>
<dbReference type="GO" id="GO:0015679">
    <property type="term" value="P:plasma membrane copper ion transport"/>
    <property type="evidence" value="ECO:0007669"/>
    <property type="project" value="TreeGrafter"/>
</dbReference>
<dbReference type="GO" id="GO:0060003">
    <property type="term" value="P:copper ion export"/>
    <property type="evidence" value="ECO:0007669"/>
    <property type="project" value="TreeGrafter"/>
</dbReference>
<dbReference type="NCBIfam" id="TIGR01730">
    <property type="entry name" value="RND_mfp"/>
    <property type="match status" value="1"/>
</dbReference>
<dbReference type="CDD" id="cd06850">
    <property type="entry name" value="biotinyl_domain"/>
    <property type="match status" value="1"/>
</dbReference>
<feature type="domain" description="CzcB-like barrel-sandwich hybrid" evidence="6">
    <location>
        <begin position="83"/>
        <end position="155"/>
    </location>
</feature>
<comment type="similarity">
    <text evidence="1">Belongs to the membrane fusion protein (MFP) (TC 8.A.1) family.</text>
</comment>
<dbReference type="Proteomes" id="UP000242857">
    <property type="component" value="Unassembled WGS sequence"/>
</dbReference>
<dbReference type="PANTHER" id="PTHR30097">
    <property type="entry name" value="CATION EFFLUX SYSTEM PROTEIN CUSB"/>
    <property type="match status" value="1"/>
</dbReference>
<dbReference type="GO" id="GO:0046914">
    <property type="term" value="F:transition metal ion binding"/>
    <property type="evidence" value="ECO:0007669"/>
    <property type="project" value="TreeGrafter"/>
</dbReference>
<dbReference type="Pfam" id="PF25973">
    <property type="entry name" value="BSH_CzcB"/>
    <property type="match status" value="1"/>
</dbReference>
<feature type="domain" description="CzcB-like C-terminal circularly permuted SH3-like" evidence="7">
    <location>
        <begin position="241"/>
        <end position="300"/>
    </location>
</feature>
<sequence length="312" mass="32761">MKLHWIAALSLAALLAACNASSPTGGEAGEEGEEGEHGELPTSTKIGTQAAAAAGVRVSPAGPGEISDDHEVQGLLTPVDGAIARVMARFPGLVRALHANVGDQVRAGQPLATIESNLSLTTYTVTAPISGVVLSRDASVGTVAGEGAALYEIANLSDLWVDLHVFGRDAQHLRVGSPVIVTRMSDGVTSETQIERILPSTATASQSTVARARLRNLDGLWRPGSAVKARVIVDKARANLVVPLSALQTSNGEEVVYVQKGETYHRRPVKTGRRDADTVEILAGLKPGEQVVVQQSYLIKADIEKSTAKHDH</sequence>
<dbReference type="InterPro" id="IPR011053">
    <property type="entry name" value="Single_hybrid_motif"/>
</dbReference>
<gene>
    <name evidence="8" type="ORF">SAMN02745204_01785</name>
</gene>
<evidence type="ECO:0000259" key="7">
    <source>
        <dbReference type="Pfam" id="PF25975"/>
    </source>
</evidence>
<dbReference type="PANTHER" id="PTHR30097:SF4">
    <property type="entry name" value="SLR6042 PROTEIN"/>
    <property type="match status" value="1"/>
</dbReference>
<feature type="chain" id="PRO_5012702660" evidence="4">
    <location>
        <begin position="23"/>
        <end position="312"/>
    </location>
</feature>
<organism evidence="8 9">
    <name type="scientific">Thermomonas hydrothermalis</name>
    <dbReference type="NCBI Taxonomy" id="213588"/>
    <lineage>
        <taxon>Bacteria</taxon>
        <taxon>Pseudomonadati</taxon>
        <taxon>Pseudomonadota</taxon>
        <taxon>Gammaproteobacteria</taxon>
        <taxon>Lysobacterales</taxon>
        <taxon>Lysobacteraceae</taxon>
        <taxon>Thermomonas</taxon>
    </lineage>
</organism>
<keyword evidence="4" id="KW-0732">Signal</keyword>
<dbReference type="GO" id="GO:0030288">
    <property type="term" value="C:outer membrane-bounded periplasmic space"/>
    <property type="evidence" value="ECO:0007669"/>
    <property type="project" value="TreeGrafter"/>
</dbReference>
<protein>
    <submittedName>
        <fullName evidence="8">Membrane fusion protein, cobalt-zinc-cadmium efflux system</fullName>
    </submittedName>
</protein>
<dbReference type="FunFam" id="2.40.420.20:FF:000006">
    <property type="entry name" value="RND family efflux transporter MFP subunit"/>
    <property type="match status" value="1"/>
</dbReference>
<dbReference type="InterPro" id="IPR058647">
    <property type="entry name" value="BSH_CzcB-like"/>
</dbReference>
<dbReference type="OrthoDB" id="9768185at2"/>
<evidence type="ECO:0000313" key="9">
    <source>
        <dbReference type="Proteomes" id="UP000242857"/>
    </source>
</evidence>
<name>A0A1M4YV94_9GAMM</name>
<dbReference type="PROSITE" id="PS51257">
    <property type="entry name" value="PROKAR_LIPOPROTEIN"/>
    <property type="match status" value="1"/>
</dbReference>
<dbReference type="Gene3D" id="2.40.50.100">
    <property type="match status" value="1"/>
</dbReference>
<dbReference type="Pfam" id="PF25975">
    <property type="entry name" value="CzcB_C"/>
    <property type="match status" value="1"/>
</dbReference>
<dbReference type="Gene3D" id="2.40.30.170">
    <property type="match status" value="1"/>
</dbReference>
<evidence type="ECO:0000259" key="5">
    <source>
        <dbReference type="Pfam" id="PF25954"/>
    </source>
</evidence>
<proteinExistence type="inferred from homology"/>
<accession>A0A1M4YV94</accession>
<feature type="domain" description="CusB-like beta-barrel" evidence="5">
    <location>
        <begin position="159"/>
        <end position="231"/>
    </location>
</feature>
<dbReference type="RefSeq" id="WP_072756234.1">
    <property type="nucleotide sequence ID" value="NZ_FQUK01000030.1"/>
</dbReference>
<dbReference type="GO" id="GO:0022857">
    <property type="term" value="F:transmembrane transporter activity"/>
    <property type="evidence" value="ECO:0007669"/>
    <property type="project" value="InterPro"/>
</dbReference>
<dbReference type="InterPro" id="IPR006143">
    <property type="entry name" value="RND_pump_MFP"/>
</dbReference>
<dbReference type="EMBL" id="FQUK01000030">
    <property type="protein sequence ID" value="SHF09719.1"/>
    <property type="molecule type" value="Genomic_DNA"/>
</dbReference>
<dbReference type="Gene3D" id="2.40.420.20">
    <property type="match status" value="1"/>
</dbReference>
<dbReference type="GO" id="GO:0016020">
    <property type="term" value="C:membrane"/>
    <property type="evidence" value="ECO:0007669"/>
    <property type="project" value="InterPro"/>
</dbReference>
<evidence type="ECO:0000256" key="1">
    <source>
        <dbReference type="ARBA" id="ARBA00009477"/>
    </source>
</evidence>
<dbReference type="AlphaFoldDB" id="A0A1M4YV94"/>
<dbReference type="InterPro" id="IPR058649">
    <property type="entry name" value="CzcB_C"/>
</dbReference>
<reference evidence="9" key="1">
    <citation type="submission" date="2016-11" db="EMBL/GenBank/DDBJ databases">
        <authorList>
            <person name="Varghese N."/>
            <person name="Submissions S."/>
        </authorList>
    </citation>
    <scope>NUCLEOTIDE SEQUENCE [LARGE SCALE GENOMIC DNA]</scope>
    <source>
        <strain evidence="9">DSM 14834</strain>
    </source>
</reference>
<dbReference type="InterPro" id="IPR058792">
    <property type="entry name" value="Beta-barrel_RND_2"/>
</dbReference>
<keyword evidence="9" id="KW-1185">Reference proteome</keyword>
<dbReference type="SUPFAM" id="SSF51230">
    <property type="entry name" value="Single hybrid motif"/>
    <property type="match status" value="1"/>
</dbReference>
<dbReference type="InterPro" id="IPR051909">
    <property type="entry name" value="MFP_Cation_Efflux"/>
</dbReference>
<evidence type="ECO:0000256" key="3">
    <source>
        <dbReference type="SAM" id="MobiDB-lite"/>
    </source>
</evidence>
<evidence type="ECO:0000313" key="8">
    <source>
        <dbReference type="EMBL" id="SHF09719.1"/>
    </source>
</evidence>
<dbReference type="STRING" id="213588.SAMN02745204_01785"/>
<evidence type="ECO:0000256" key="2">
    <source>
        <dbReference type="ARBA" id="ARBA00022448"/>
    </source>
</evidence>
<evidence type="ECO:0000259" key="6">
    <source>
        <dbReference type="Pfam" id="PF25973"/>
    </source>
</evidence>
<evidence type="ECO:0000256" key="4">
    <source>
        <dbReference type="SAM" id="SignalP"/>
    </source>
</evidence>
<dbReference type="Pfam" id="PF25954">
    <property type="entry name" value="Beta-barrel_RND_2"/>
    <property type="match status" value="1"/>
</dbReference>
<feature type="region of interest" description="Disordered" evidence="3">
    <location>
        <begin position="21"/>
        <end position="42"/>
    </location>
</feature>
<keyword evidence="2" id="KW-0813">Transport</keyword>